<reference evidence="3" key="1">
    <citation type="journal article" date="2017" name="Nat. Commun.">
        <title>The asparagus genome sheds light on the origin and evolution of a young Y chromosome.</title>
        <authorList>
            <person name="Harkess A."/>
            <person name="Zhou J."/>
            <person name="Xu C."/>
            <person name="Bowers J.E."/>
            <person name="Van der Hulst R."/>
            <person name="Ayyampalayam S."/>
            <person name="Mercati F."/>
            <person name="Riccardi P."/>
            <person name="McKain M.R."/>
            <person name="Kakrana A."/>
            <person name="Tang H."/>
            <person name="Ray J."/>
            <person name="Groenendijk J."/>
            <person name="Arikit S."/>
            <person name="Mathioni S.M."/>
            <person name="Nakano M."/>
            <person name="Shan H."/>
            <person name="Telgmann-Rauber A."/>
            <person name="Kanno A."/>
            <person name="Yue Z."/>
            <person name="Chen H."/>
            <person name="Li W."/>
            <person name="Chen Y."/>
            <person name="Xu X."/>
            <person name="Zhang Y."/>
            <person name="Luo S."/>
            <person name="Chen H."/>
            <person name="Gao J."/>
            <person name="Mao Z."/>
            <person name="Pires J.C."/>
            <person name="Luo M."/>
            <person name="Kudrna D."/>
            <person name="Wing R.A."/>
            <person name="Meyers B.C."/>
            <person name="Yi K."/>
            <person name="Kong H."/>
            <person name="Lavrijsen P."/>
            <person name="Sunseri F."/>
            <person name="Falavigna A."/>
            <person name="Ye Y."/>
            <person name="Leebens-Mack J.H."/>
            <person name="Chen G."/>
        </authorList>
    </citation>
    <scope>NUCLEOTIDE SEQUENCE [LARGE SCALE GENOMIC DNA]</scope>
    <source>
        <strain evidence="3">cv. DH0086</strain>
    </source>
</reference>
<dbReference type="AlphaFoldDB" id="A0A5P1EP34"/>
<feature type="compositionally biased region" description="Basic residues" evidence="1">
    <location>
        <begin position="96"/>
        <end position="108"/>
    </location>
</feature>
<feature type="region of interest" description="Disordered" evidence="1">
    <location>
        <begin position="68"/>
        <end position="114"/>
    </location>
</feature>
<evidence type="ECO:0000256" key="1">
    <source>
        <dbReference type="SAM" id="MobiDB-lite"/>
    </source>
</evidence>
<keyword evidence="3" id="KW-1185">Reference proteome</keyword>
<dbReference type="Proteomes" id="UP000243459">
    <property type="component" value="Chromosome 5"/>
</dbReference>
<dbReference type="Gramene" id="ONK67778">
    <property type="protein sequence ID" value="ONK67778"/>
    <property type="gene ID" value="A4U43_C05F3670"/>
</dbReference>
<dbReference type="EMBL" id="CM007385">
    <property type="protein sequence ID" value="ONK67778.1"/>
    <property type="molecule type" value="Genomic_DNA"/>
</dbReference>
<protein>
    <submittedName>
        <fullName evidence="2">Uncharacterized protein</fullName>
    </submittedName>
</protein>
<evidence type="ECO:0000313" key="2">
    <source>
        <dbReference type="EMBL" id="ONK67778.1"/>
    </source>
</evidence>
<feature type="region of interest" description="Disordered" evidence="1">
    <location>
        <begin position="19"/>
        <end position="53"/>
    </location>
</feature>
<evidence type="ECO:0000313" key="3">
    <source>
        <dbReference type="Proteomes" id="UP000243459"/>
    </source>
</evidence>
<organism evidence="2 3">
    <name type="scientific">Asparagus officinalis</name>
    <name type="common">Garden asparagus</name>
    <dbReference type="NCBI Taxonomy" id="4686"/>
    <lineage>
        <taxon>Eukaryota</taxon>
        <taxon>Viridiplantae</taxon>
        <taxon>Streptophyta</taxon>
        <taxon>Embryophyta</taxon>
        <taxon>Tracheophyta</taxon>
        <taxon>Spermatophyta</taxon>
        <taxon>Magnoliopsida</taxon>
        <taxon>Liliopsida</taxon>
        <taxon>Asparagales</taxon>
        <taxon>Asparagaceae</taxon>
        <taxon>Asparagoideae</taxon>
        <taxon>Asparagus</taxon>
    </lineage>
</organism>
<accession>A0A5P1EP34</accession>
<name>A0A5P1EP34_ASPOF</name>
<proteinExistence type="predicted"/>
<sequence>MPDPPTCIVWPVGQDTAARGFRCHASPSAGTGRPLPSPRRRRPGQPFTAGSSTTATVAWVAHRVGAVAARAPSADHRPHSPPATARPATWANPATRVHRHRRPSRHSTSRAATFRPSRSVRLRYISRGYPAGSPIHCRFVRRPVGRPAHHGHRRGRRCPLSAI</sequence>
<gene>
    <name evidence="2" type="ORF">A4U43_C05F3670</name>
</gene>